<keyword evidence="3" id="KW-0479">Metal-binding</keyword>
<keyword evidence="6" id="KW-0472">Membrane</keyword>
<accession>A0A674HEM0</accession>
<name>A0A674HEM0_TAEGU</name>
<dbReference type="SMART" id="SM00054">
    <property type="entry name" value="EFh"/>
    <property type="match status" value="2"/>
</dbReference>
<dbReference type="Pfam" id="PF13405">
    <property type="entry name" value="EF-hand_6"/>
    <property type="match status" value="1"/>
</dbReference>
<reference evidence="10" key="2">
    <citation type="submission" date="2025-08" db="UniProtKB">
        <authorList>
            <consortium name="Ensembl"/>
        </authorList>
    </citation>
    <scope>IDENTIFICATION</scope>
</reference>
<keyword evidence="4" id="KW-0677">Repeat</keyword>
<evidence type="ECO:0000256" key="6">
    <source>
        <dbReference type="ARBA" id="ARBA00023136"/>
    </source>
</evidence>
<gene>
    <name evidence="10" type="primary">SRI</name>
</gene>
<dbReference type="GeneTree" id="ENSGT00940000153979"/>
<evidence type="ECO:0000313" key="11">
    <source>
        <dbReference type="Proteomes" id="UP000007754"/>
    </source>
</evidence>
<feature type="domain" description="EF-hand" evidence="9">
    <location>
        <begin position="225"/>
        <end position="260"/>
    </location>
</feature>
<dbReference type="InterPro" id="IPR018247">
    <property type="entry name" value="EF_Hand_1_Ca_BS"/>
</dbReference>
<dbReference type="Gene3D" id="1.10.238.10">
    <property type="entry name" value="EF-hand"/>
    <property type="match status" value="1"/>
</dbReference>
<keyword evidence="2" id="KW-0963">Cytoplasm</keyword>
<dbReference type="Proteomes" id="UP000007754">
    <property type="component" value="Chromosome 2"/>
</dbReference>
<organism evidence="10 11">
    <name type="scientific">Taeniopygia guttata</name>
    <name type="common">Zebra finch</name>
    <name type="synonym">Poephila guttata</name>
    <dbReference type="NCBI Taxonomy" id="59729"/>
    <lineage>
        <taxon>Eukaryota</taxon>
        <taxon>Metazoa</taxon>
        <taxon>Chordata</taxon>
        <taxon>Craniata</taxon>
        <taxon>Vertebrata</taxon>
        <taxon>Euteleostomi</taxon>
        <taxon>Archelosauria</taxon>
        <taxon>Archosauria</taxon>
        <taxon>Dinosauria</taxon>
        <taxon>Saurischia</taxon>
        <taxon>Theropoda</taxon>
        <taxon>Coelurosauria</taxon>
        <taxon>Aves</taxon>
        <taxon>Neognathae</taxon>
        <taxon>Neoaves</taxon>
        <taxon>Telluraves</taxon>
        <taxon>Australaves</taxon>
        <taxon>Passeriformes</taxon>
        <taxon>Passeroidea</taxon>
        <taxon>Estrildidae</taxon>
        <taxon>Estrildinae</taxon>
        <taxon>Taeniopygia</taxon>
    </lineage>
</organism>
<keyword evidence="11" id="KW-1185">Reference proteome</keyword>
<evidence type="ECO:0000256" key="2">
    <source>
        <dbReference type="ARBA" id="ARBA00022490"/>
    </source>
</evidence>
<feature type="compositionally biased region" description="Low complexity" evidence="8">
    <location>
        <begin position="1"/>
        <end position="20"/>
    </location>
</feature>
<dbReference type="PANTHER" id="PTHR46735">
    <property type="entry name" value="CALPAIN, SMALL SUBUNIT 1 A-RELATED"/>
    <property type="match status" value="1"/>
</dbReference>
<evidence type="ECO:0000256" key="8">
    <source>
        <dbReference type="SAM" id="MobiDB-lite"/>
    </source>
</evidence>
<feature type="compositionally biased region" description="Low complexity" evidence="8">
    <location>
        <begin position="46"/>
        <end position="60"/>
    </location>
</feature>
<feature type="compositionally biased region" description="Polar residues" evidence="8">
    <location>
        <begin position="29"/>
        <end position="45"/>
    </location>
</feature>
<dbReference type="Ensembl" id="ENSTGUT00000023090.1">
    <property type="protein sequence ID" value="ENSTGUP00000033018.1"/>
    <property type="gene ID" value="ENSTGUG00000001413.2"/>
</dbReference>
<dbReference type="SUPFAM" id="SSF47473">
    <property type="entry name" value="EF-hand"/>
    <property type="match status" value="1"/>
</dbReference>
<comment type="subcellular location">
    <subcellularLocation>
        <location evidence="1">Cytoplasm</location>
    </subcellularLocation>
    <subcellularLocation>
        <location evidence="7">Endomembrane system</location>
        <topology evidence="7">Peripheral membrane protein</topology>
        <orientation evidence="7">Cytoplasmic side</orientation>
    </subcellularLocation>
</comment>
<dbReference type="InParanoid" id="A0A674HEM0"/>
<reference evidence="10 11" key="1">
    <citation type="journal article" date="2010" name="Nature">
        <title>The genome of a songbird.</title>
        <authorList>
            <person name="Warren W.C."/>
            <person name="Clayton D.F."/>
            <person name="Ellegren H."/>
            <person name="Arnold A.P."/>
            <person name="Hillier L.W."/>
            <person name="Kunstner A."/>
            <person name="Searle S."/>
            <person name="White S."/>
            <person name="Vilella A.J."/>
            <person name="Fairley S."/>
            <person name="Heger A."/>
            <person name="Kong L."/>
            <person name="Ponting C.P."/>
            <person name="Jarvis E.D."/>
            <person name="Mello C.V."/>
            <person name="Minx P."/>
            <person name="Lovell P."/>
            <person name="Velho T.A."/>
            <person name="Ferris M."/>
            <person name="Balakrishnan C.N."/>
            <person name="Sinha S."/>
            <person name="Blatti C."/>
            <person name="London S.E."/>
            <person name="Li Y."/>
            <person name="Lin Y.C."/>
            <person name="George J."/>
            <person name="Sweedler J."/>
            <person name="Southey B."/>
            <person name="Gunaratne P."/>
            <person name="Watson M."/>
            <person name="Nam K."/>
            <person name="Backstrom N."/>
            <person name="Smeds L."/>
            <person name="Nabholz B."/>
            <person name="Itoh Y."/>
            <person name="Whitney O."/>
            <person name="Pfenning A.R."/>
            <person name="Howard J."/>
            <person name="Volker M."/>
            <person name="Skinner B.M."/>
            <person name="Griffin D.K."/>
            <person name="Ye L."/>
            <person name="McLaren W.M."/>
            <person name="Flicek P."/>
            <person name="Quesada V."/>
            <person name="Velasco G."/>
            <person name="Lopez-Otin C."/>
            <person name="Puente X.S."/>
            <person name="Olender T."/>
            <person name="Lancet D."/>
            <person name="Smit A.F."/>
            <person name="Hubley R."/>
            <person name="Konkel M.K."/>
            <person name="Walker J.A."/>
            <person name="Batzer M.A."/>
            <person name="Gu W."/>
            <person name="Pollock D.D."/>
            <person name="Chen L."/>
            <person name="Cheng Z."/>
            <person name="Eichler E.E."/>
            <person name="Stapley J."/>
            <person name="Slate J."/>
            <person name="Ekblom R."/>
            <person name="Birkhead T."/>
            <person name="Burke T."/>
            <person name="Burt D."/>
            <person name="Scharff C."/>
            <person name="Adam I."/>
            <person name="Richard H."/>
            <person name="Sultan M."/>
            <person name="Soldatov A."/>
            <person name="Lehrach H."/>
            <person name="Edwards S.V."/>
            <person name="Yang S.P."/>
            <person name="Li X."/>
            <person name="Graves T."/>
            <person name="Fulton L."/>
            <person name="Nelson J."/>
            <person name="Chinwalla A."/>
            <person name="Hou S."/>
            <person name="Mardis E.R."/>
            <person name="Wilson R.K."/>
        </authorList>
    </citation>
    <scope>NUCLEOTIDE SEQUENCE [LARGE SCALE GENOMIC DNA]</scope>
</reference>
<evidence type="ECO:0000256" key="5">
    <source>
        <dbReference type="ARBA" id="ARBA00022837"/>
    </source>
</evidence>
<dbReference type="PROSITE" id="PS00018">
    <property type="entry name" value="EF_HAND_1"/>
    <property type="match status" value="1"/>
</dbReference>
<dbReference type="GO" id="GO:0012505">
    <property type="term" value="C:endomembrane system"/>
    <property type="evidence" value="ECO:0007669"/>
    <property type="project" value="UniProtKB-SubCell"/>
</dbReference>
<dbReference type="AlphaFoldDB" id="A0A674HEM0"/>
<evidence type="ECO:0000256" key="3">
    <source>
        <dbReference type="ARBA" id="ARBA00022723"/>
    </source>
</evidence>
<dbReference type="GO" id="GO:0005737">
    <property type="term" value="C:cytoplasm"/>
    <property type="evidence" value="ECO:0007669"/>
    <property type="project" value="UniProtKB-SubCell"/>
</dbReference>
<dbReference type="FunFam" id="1.10.238.10:FF:000087">
    <property type="entry name" value="Sorcin"/>
    <property type="match status" value="1"/>
</dbReference>
<evidence type="ECO:0000259" key="9">
    <source>
        <dbReference type="PROSITE" id="PS50222"/>
    </source>
</evidence>
<dbReference type="InterPro" id="IPR011992">
    <property type="entry name" value="EF-hand-dom_pair"/>
</dbReference>
<sequence length="323" mass="34976">ARSSRPASPRRASALSAPARTQPRPAPSRTDTATPPSSRTDSATSRPAGPQAAPRPAAPGNTAAGHGPVPPCRRGTRRGGDRRGWSLTSRQHRPAPPAALLTEGRRLPRPGGSGTRAPGRAGAGSHRPPSVSGWLLPGAAGPVEPVPGEDGVPRAAGARRVLPGRVWRSSRRTSIPWTSSGSFVWLFCCSRRAAFNLETCRLMISMLDRDMSGTLGFNEFKELWAVVNGWKQHFVSFDSDGSGTVDRQELEKALMNMGFRLSPQAVTAITKRYSTQGKIAFDDYIACCVKLRALTECFRRRDVTQQGFVNFHYDDFIQCVMSI</sequence>
<evidence type="ECO:0000256" key="7">
    <source>
        <dbReference type="ARBA" id="ARBA00029433"/>
    </source>
</evidence>
<dbReference type="Pfam" id="PF13833">
    <property type="entry name" value="EF-hand_8"/>
    <property type="match status" value="1"/>
</dbReference>
<reference evidence="10" key="3">
    <citation type="submission" date="2025-09" db="UniProtKB">
        <authorList>
            <consortium name="Ensembl"/>
        </authorList>
    </citation>
    <scope>IDENTIFICATION</scope>
</reference>
<evidence type="ECO:0000256" key="4">
    <source>
        <dbReference type="ARBA" id="ARBA00022737"/>
    </source>
</evidence>
<evidence type="ECO:0000313" key="10">
    <source>
        <dbReference type="Ensembl" id="ENSTGUP00000033018.1"/>
    </source>
</evidence>
<dbReference type="GO" id="GO:0005509">
    <property type="term" value="F:calcium ion binding"/>
    <property type="evidence" value="ECO:0007669"/>
    <property type="project" value="InterPro"/>
</dbReference>
<evidence type="ECO:0000256" key="1">
    <source>
        <dbReference type="ARBA" id="ARBA00004496"/>
    </source>
</evidence>
<feature type="region of interest" description="Disordered" evidence="8">
    <location>
        <begin position="1"/>
        <end position="130"/>
    </location>
</feature>
<dbReference type="InterPro" id="IPR002048">
    <property type="entry name" value="EF_hand_dom"/>
</dbReference>
<dbReference type="PANTHER" id="PTHR46735:SF7">
    <property type="entry name" value="SORCIN"/>
    <property type="match status" value="1"/>
</dbReference>
<keyword evidence="5" id="KW-0106">Calcium</keyword>
<proteinExistence type="predicted"/>
<dbReference type="PROSITE" id="PS50222">
    <property type="entry name" value="EF_HAND_2"/>
    <property type="match status" value="1"/>
</dbReference>
<protein>
    <submittedName>
        <fullName evidence="10">Sorcin</fullName>
    </submittedName>
</protein>